<evidence type="ECO:0000313" key="2">
    <source>
        <dbReference type="EMBL" id="MDU0271986.1"/>
    </source>
</evidence>
<feature type="region of interest" description="Disordered" evidence="1">
    <location>
        <begin position="1"/>
        <end position="47"/>
    </location>
</feature>
<protein>
    <submittedName>
        <fullName evidence="2">Uncharacterized protein</fullName>
    </submittedName>
</protein>
<feature type="compositionally biased region" description="Basic residues" evidence="1">
    <location>
        <begin position="32"/>
        <end position="41"/>
    </location>
</feature>
<gene>
    <name evidence="2" type="ORF">RVH45_19270</name>
</gene>
<accession>A0AAE4LY18</accession>
<reference evidence="2" key="1">
    <citation type="submission" date="2023-10" db="EMBL/GenBank/DDBJ databases">
        <title>Genome of Potential pathogenic bacteria in Crohn's disease.</title>
        <authorList>
            <person name="Rodriguez-Palacios A."/>
        </authorList>
    </citation>
    <scope>NUCLEOTIDE SEQUENCE</scope>
    <source>
        <strain evidence="2">CavFT-hAR62</strain>
    </source>
</reference>
<evidence type="ECO:0000256" key="1">
    <source>
        <dbReference type="SAM" id="MobiDB-lite"/>
    </source>
</evidence>
<dbReference type="AlphaFoldDB" id="A0AAE4LY18"/>
<dbReference type="EMBL" id="JAWDEV010000012">
    <property type="protein sequence ID" value="MDU0271986.1"/>
    <property type="molecule type" value="Genomic_DNA"/>
</dbReference>
<organism evidence="2 3">
    <name type="scientific">Phocaeicola dorei</name>
    <dbReference type="NCBI Taxonomy" id="357276"/>
    <lineage>
        <taxon>Bacteria</taxon>
        <taxon>Pseudomonadati</taxon>
        <taxon>Bacteroidota</taxon>
        <taxon>Bacteroidia</taxon>
        <taxon>Bacteroidales</taxon>
        <taxon>Bacteroidaceae</taxon>
        <taxon>Phocaeicola</taxon>
    </lineage>
</organism>
<sequence length="47" mass="5103">MNNRRFHSTGKGNSAPLPAGQGHAASGFRENHPRKGGKTKRVNMWSA</sequence>
<evidence type="ECO:0000313" key="3">
    <source>
        <dbReference type="Proteomes" id="UP001181086"/>
    </source>
</evidence>
<dbReference type="RefSeq" id="WP_315977668.1">
    <property type="nucleotide sequence ID" value="NZ_JAWDEV010000012.1"/>
</dbReference>
<comment type="caution">
    <text evidence="2">The sequence shown here is derived from an EMBL/GenBank/DDBJ whole genome shotgun (WGS) entry which is preliminary data.</text>
</comment>
<name>A0AAE4LY18_9BACT</name>
<dbReference type="Proteomes" id="UP001181086">
    <property type="component" value="Unassembled WGS sequence"/>
</dbReference>
<proteinExistence type="predicted"/>